<reference evidence="1 2" key="1">
    <citation type="journal article" date="2016" name="Nat. Commun.">
        <title>Thousands of microbial genomes shed light on interconnected biogeochemical processes in an aquifer system.</title>
        <authorList>
            <person name="Anantharaman K."/>
            <person name="Brown C.T."/>
            <person name="Hug L.A."/>
            <person name="Sharon I."/>
            <person name="Castelle C.J."/>
            <person name="Probst A.J."/>
            <person name="Thomas B.C."/>
            <person name="Singh A."/>
            <person name="Wilkins M.J."/>
            <person name="Karaoz U."/>
            <person name="Brodie E.L."/>
            <person name="Williams K.H."/>
            <person name="Hubbard S.S."/>
            <person name="Banfield J.F."/>
        </authorList>
    </citation>
    <scope>NUCLEOTIDE SEQUENCE [LARGE SCALE GENOMIC DNA]</scope>
</reference>
<evidence type="ECO:0008006" key="3">
    <source>
        <dbReference type="Google" id="ProtNLM"/>
    </source>
</evidence>
<comment type="caution">
    <text evidence="1">The sequence shown here is derived from an EMBL/GenBank/DDBJ whole genome shotgun (WGS) entry which is preliminary data.</text>
</comment>
<dbReference type="Gene3D" id="1.10.287.1080">
    <property type="entry name" value="MazG-like"/>
    <property type="match status" value="1"/>
</dbReference>
<sequence length="113" mass="13345">MKKKYYHNKLIRDGIPEKIKRSGGSYQTRVLGNIEYEKELKKKLVEEAKELIKAPKEKLINELADVLELTKSIASNYKIPFTEVEKFQEEKRRKRGGFKKKLFLIWSDQKSGK</sequence>
<gene>
    <name evidence="1" type="ORF">A2159_02350</name>
</gene>
<dbReference type="SUPFAM" id="SSF101386">
    <property type="entry name" value="all-alpha NTP pyrophosphatases"/>
    <property type="match status" value="1"/>
</dbReference>
<dbReference type="InterPro" id="IPR038735">
    <property type="entry name" value="MSMEG_1276-like_NTP-PPase_dom"/>
</dbReference>
<evidence type="ECO:0000313" key="2">
    <source>
        <dbReference type="Proteomes" id="UP000179219"/>
    </source>
</evidence>
<dbReference type="CDD" id="cd11532">
    <property type="entry name" value="NTP-PPase_COG4997"/>
    <property type="match status" value="1"/>
</dbReference>
<dbReference type="Proteomes" id="UP000179219">
    <property type="component" value="Unassembled WGS sequence"/>
</dbReference>
<dbReference type="InterPro" id="IPR021130">
    <property type="entry name" value="PRib-ATP_PPHydrolase-like"/>
</dbReference>
<accession>A0A1F7X1X1</accession>
<evidence type="ECO:0000313" key="1">
    <source>
        <dbReference type="EMBL" id="OGM08719.1"/>
    </source>
</evidence>
<protein>
    <recommendedName>
        <fullName evidence="3">Phosphoribosyl-ATP pyrophosphohydrolase</fullName>
    </recommendedName>
</protein>
<name>A0A1F7X1X1_9BACT</name>
<organism evidence="1 2">
    <name type="scientific">Candidatus Woesebacteria bacterium RBG_13_34_9</name>
    <dbReference type="NCBI Taxonomy" id="1802477"/>
    <lineage>
        <taxon>Bacteria</taxon>
        <taxon>Candidatus Woeseibacteriota</taxon>
    </lineage>
</organism>
<dbReference type="EMBL" id="MGFP01000041">
    <property type="protein sequence ID" value="OGM08719.1"/>
    <property type="molecule type" value="Genomic_DNA"/>
</dbReference>
<dbReference type="Pfam" id="PF01503">
    <property type="entry name" value="PRA-PH"/>
    <property type="match status" value="1"/>
</dbReference>
<proteinExistence type="predicted"/>
<dbReference type="AlphaFoldDB" id="A0A1F7X1X1"/>